<reference evidence="1 2" key="1">
    <citation type="journal article" date="2018" name="Sci. Rep.">
        <title>Genomic signatures of local adaptation to the degree of environmental predictability in rotifers.</title>
        <authorList>
            <person name="Franch-Gras L."/>
            <person name="Hahn C."/>
            <person name="Garcia-Roger E.M."/>
            <person name="Carmona M.J."/>
            <person name="Serra M."/>
            <person name="Gomez A."/>
        </authorList>
    </citation>
    <scope>NUCLEOTIDE SEQUENCE [LARGE SCALE GENOMIC DNA]</scope>
    <source>
        <strain evidence="1">HYR1</strain>
    </source>
</reference>
<proteinExistence type="predicted"/>
<dbReference type="EMBL" id="REGN01004671">
    <property type="protein sequence ID" value="RNA16612.1"/>
    <property type="molecule type" value="Genomic_DNA"/>
</dbReference>
<sequence>MVKITKIKKLYTRRIILIDSASFIDNLTNRAFSFDWKAAVLSDKKEDPTPKHQIDVLASVIIDQDERQRRSKNVLIFGLPESTRDSLGDKNDEDDNKKN</sequence>
<dbReference type="AlphaFoldDB" id="A0A3M7QZ38"/>
<organism evidence="1 2">
    <name type="scientific">Brachionus plicatilis</name>
    <name type="common">Marine rotifer</name>
    <name type="synonym">Brachionus muelleri</name>
    <dbReference type="NCBI Taxonomy" id="10195"/>
    <lineage>
        <taxon>Eukaryota</taxon>
        <taxon>Metazoa</taxon>
        <taxon>Spiralia</taxon>
        <taxon>Gnathifera</taxon>
        <taxon>Rotifera</taxon>
        <taxon>Eurotatoria</taxon>
        <taxon>Monogononta</taxon>
        <taxon>Pseudotrocha</taxon>
        <taxon>Ploima</taxon>
        <taxon>Brachionidae</taxon>
        <taxon>Brachionus</taxon>
    </lineage>
</organism>
<dbReference type="OrthoDB" id="7701049at2759"/>
<protein>
    <submittedName>
        <fullName evidence="1">Uncharacterized protein</fullName>
    </submittedName>
</protein>
<comment type="caution">
    <text evidence="1">The sequence shown here is derived from an EMBL/GenBank/DDBJ whole genome shotgun (WGS) entry which is preliminary data.</text>
</comment>
<evidence type="ECO:0000313" key="1">
    <source>
        <dbReference type="EMBL" id="RNA16612.1"/>
    </source>
</evidence>
<keyword evidence="2" id="KW-1185">Reference proteome</keyword>
<accession>A0A3M7QZ38</accession>
<gene>
    <name evidence="1" type="ORF">BpHYR1_011538</name>
</gene>
<evidence type="ECO:0000313" key="2">
    <source>
        <dbReference type="Proteomes" id="UP000276133"/>
    </source>
</evidence>
<dbReference type="Proteomes" id="UP000276133">
    <property type="component" value="Unassembled WGS sequence"/>
</dbReference>
<name>A0A3M7QZ38_BRAPC</name>